<evidence type="ECO:0000313" key="2">
    <source>
        <dbReference type="EMBL" id="TGO43829.1"/>
    </source>
</evidence>
<dbReference type="OrthoDB" id="3508764at2759"/>
<gene>
    <name evidence="2" type="ORF">BCON_0821g00010</name>
</gene>
<accession>A0A4Z1H5K9</accession>
<sequence>MIKSTKVNKKNTKILPDNPVVQGEEVSALHCVTLKEQLAFVRMMKNKKIRLSTKLNVQGKAKPKTHHKITTGDSPSNLEEIRILWKPEHSTISVDLSTLLPSLLRRYQTVITCLTVDHGNSGIFCRIGAILKVIDIFPGGIITVAHVNQNLKIVIIGHLGIMIIFPVQLILGTELKFESRIKTRLPNLFVMLPQSDCLSKSPRIAIWKQSFSYAEQRHITMRSQV</sequence>
<feature type="transmembrane region" description="Helical" evidence="1">
    <location>
        <begin position="129"/>
        <end position="147"/>
    </location>
</feature>
<keyword evidence="1" id="KW-1133">Transmembrane helix</keyword>
<keyword evidence="1" id="KW-0472">Membrane</keyword>
<evidence type="ECO:0000313" key="3">
    <source>
        <dbReference type="Proteomes" id="UP000297527"/>
    </source>
</evidence>
<feature type="transmembrane region" description="Helical" evidence="1">
    <location>
        <begin position="153"/>
        <end position="172"/>
    </location>
</feature>
<dbReference type="AlphaFoldDB" id="A0A4Z1H5K9"/>
<keyword evidence="3" id="KW-1185">Reference proteome</keyword>
<comment type="caution">
    <text evidence="2">The sequence shown here is derived from an EMBL/GenBank/DDBJ whole genome shotgun (WGS) entry which is preliminary data.</text>
</comment>
<keyword evidence="1" id="KW-0812">Transmembrane</keyword>
<proteinExistence type="predicted"/>
<organism evidence="2 3">
    <name type="scientific">Botryotinia convoluta</name>
    <dbReference type="NCBI Taxonomy" id="54673"/>
    <lineage>
        <taxon>Eukaryota</taxon>
        <taxon>Fungi</taxon>
        <taxon>Dikarya</taxon>
        <taxon>Ascomycota</taxon>
        <taxon>Pezizomycotina</taxon>
        <taxon>Leotiomycetes</taxon>
        <taxon>Helotiales</taxon>
        <taxon>Sclerotiniaceae</taxon>
        <taxon>Botryotinia</taxon>
    </lineage>
</organism>
<dbReference type="EMBL" id="PQXN01000819">
    <property type="protein sequence ID" value="TGO43829.1"/>
    <property type="molecule type" value="Genomic_DNA"/>
</dbReference>
<name>A0A4Z1H5K9_9HELO</name>
<reference evidence="2 3" key="1">
    <citation type="submission" date="2017-12" db="EMBL/GenBank/DDBJ databases">
        <title>Comparative genomics of Botrytis spp.</title>
        <authorList>
            <person name="Valero-Jimenez C.A."/>
            <person name="Tapia P."/>
            <person name="Veloso J."/>
            <person name="Silva-Moreno E."/>
            <person name="Staats M."/>
            <person name="Valdes J.H."/>
            <person name="Van Kan J.A.L."/>
        </authorList>
    </citation>
    <scope>NUCLEOTIDE SEQUENCE [LARGE SCALE GENOMIC DNA]</scope>
    <source>
        <strain evidence="2 3">MUCL11595</strain>
    </source>
</reference>
<protein>
    <submittedName>
        <fullName evidence="2">Uncharacterized protein</fullName>
    </submittedName>
</protein>
<dbReference type="Proteomes" id="UP000297527">
    <property type="component" value="Unassembled WGS sequence"/>
</dbReference>
<evidence type="ECO:0000256" key="1">
    <source>
        <dbReference type="SAM" id="Phobius"/>
    </source>
</evidence>